<evidence type="ECO:0000256" key="1">
    <source>
        <dbReference type="ARBA" id="ARBA00004173"/>
    </source>
</evidence>
<evidence type="ECO:0000256" key="8">
    <source>
        <dbReference type="SAM" id="MobiDB-lite"/>
    </source>
</evidence>
<comment type="similarity">
    <text evidence="2">Belongs to the universal ribosomal protein uL18 family.</text>
</comment>
<evidence type="ECO:0000313" key="9">
    <source>
        <dbReference type="EMBL" id="CAF1014044.1"/>
    </source>
</evidence>
<reference evidence="9" key="1">
    <citation type="submission" date="2021-02" db="EMBL/GenBank/DDBJ databases">
        <authorList>
            <person name="Nowell W R."/>
        </authorList>
    </citation>
    <scope>NUCLEOTIDE SEQUENCE</scope>
    <source>
        <strain evidence="9">Ploen Becks lab</strain>
    </source>
</reference>
<protein>
    <recommendedName>
        <fullName evidence="6">Large ribosomal subunit protein uL18m</fullName>
    </recommendedName>
    <alternativeName>
        <fullName evidence="7">39S ribosomal protein L18, mitochondrial</fullName>
    </alternativeName>
</protein>
<keyword evidence="10" id="KW-1185">Reference proteome</keyword>
<organism evidence="9 10">
    <name type="scientific">Brachionus calyciflorus</name>
    <dbReference type="NCBI Taxonomy" id="104777"/>
    <lineage>
        <taxon>Eukaryota</taxon>
        <taxon>Metazoa</taxon>
        <taxon>Spiralia</taxon>
        <taxon>Gnathifera</taxon>
        <taxon>Rotifera</taxon>
        <taxon>Eurotatoria</taxon>
        <taxon>Monogononta</taxon>
        <taxon>Pseudotrocha</taxon>
        <taxon>Ploima</taxon>
        <taxon>Brachionidae</taxon>
        <taxon>Brachionus</taxon>
    </lineage>
</organism>
<evidence type="ECO:0000256" key="6">
    <source>
        <dbReference type="ARBA" id="ARBA00069051"/>
    </source>
</evidence>
<dbReference type="GO" id="GO:0003735">
    <property type="term" value="F:structural constituent of ribosome"/>
    <property type="evidence" value="ECO:0007669"/>
    <property type="project" value="InterPro"/>
</dbReference>
<name>A0A814HSK5_9BILA</name>
<evidence type="ECO:0000256" key="3">
    <source>
        <dbReference type="ARBA" id="ARBA00022980"/>
    </source>
</evidence>
<dbReference type="FunFam" id="3.30.420.80:FF:000005">
    <property type="entry name" value="39S ribosomal protein L18, mitochondrial"/>
    <property type="match status" value="1"/>
</dbReference>
<proteinExistence type="inferred from homology"/>
<dbReference type="AlphaFoldDB" id="A0A814HSK5"/>
<evidence type="ECO:0000256" key="5">
    <source>
        <dbReference type="ARBA" id="ARBA00023274"/>
    </source>
</evidence>
<feature type="compositionally biased region" description="Basic and acidic residues" evidence="8">
    <location>
        <begin position="181"/>
        <end position="192"/>
    </location>
</feature>
<dbReference type="SUPFAM" id="SSF53137">
    <property type="entry name" value="Translational machinery components"/>
    <property type="match status" value="1"/>
</dbReference>
<accession>A0A814HSK5</accession>
<keyword evidence="5" id="KW-0687">Ribonucleoprotein</keyword>
<gene>
    <name evidence="9" type="ORF">OXX778_LOCUS17038</name>
</gene>
<dbReference type="OrthoDB" id="1932324at2759"/>
<comment type="caution">
    <text evidence="9">The sequence shown here is derived from an EMBL/GenBank/DDBJ whole genome shotgun (WGS) entry which is preliminary data.</text>
</comment>
<dbReference type="EMBL" id="CAJNOC010004228">
    <property type="protein sequence ID" value="CAF1014044.1"/>
    <property type="molecule type" value="Genomic_DNA"/>
</dbReference>
<dbReference type="GO" id="GO:1990904">
    <property type="term" value="C:ribonucleoprotein complex"/>
    <property type="evidence" value="ECO:0007669"/>
    <property type="project" value="UniProtKB-KW"/>
</dbReference>
<evidence type="ECO:0000313" key="10">
    <source>
        <dbReference type="Proteomes" id="UP000663879"/>
    </source>
</evidence>
<dbReference type="Gene3D" id="3.30.420.80">
    <property type="entry name" value="Ribosomal protein S11"/>
    <property type="match status" value="1"/>
</dbReference>
<sequence length="205" mass="24205">MNGLKNLTKIRNQIKIPFSVLSQVRGNSTESEKVLFSPNYENRNPRNLEWSGHQYKRFGWNLQYPPKDFYHQCVFKSSKNYLEAYVEHHSGKKIIHLSTDDPALRQYLYSAKDLSATKNLARVFADRCHQFGINQMHYFKGTNFETSSKEQLFYKVLEESGIKLEEPEFIERFDQTPGLDNEDKNFHHDRQNKPFPPDLNQLKKA</sequence>
<evidence type="ECO:0000256" key="7">
    <source>
        <dbReference type="ARBA" id="ARBA00082661"/>
    </source>
</evidence>
<evidence type="ECO:0000256" key="2">
    <source>
        <dbReference type="ARBA" id="ARBA00007116"/>
    </source>
</evidence>
<dbReference type="GO" id="GO:0005840">
    <property type="term" value="C:ribosome"/>
    <property type="evidence" value="ECO:0007669"/>
    <property type="project" value="UniProtKB-KW"/>
</dbReference>
<dbReference type="GO" id="GO:0005743">
    <property type="term" value="C:mitochondrial inner membrane"/>
    <property type="evidence" value="ECO:0007669"/>
    <property type="project" value="UniProtKB-ARBA"/>
</dbReference>
<dbReference type="GO" id="GO:0006412">
    <property type="term" value="P:translation"/>
    <property type="evidence" value="ECO:0007669"/>
    <property type="project" value="InterPro"/>
</dbReference>
<dbReference type="Proteomes" id="UP000663879">
    <property type="component" value="Unassembled WGS sequence"/>
</dbReference>
<keyword evidence="4" id="KW-0496">Mitochondrion</keyword>
<evidence type="ECO:0000256" key="4">
    <source>
        <dbReference type="ARBA" id="ARBA00023128"/>
    </source>
</evidence>
<keyword evidence="3" id="KW-0689">Ribosomal protein</keyword>
<comment type="subcellular location">
    <subcellularLocation>
        <location evidence="1">Mitochondrion</location>
    </subcellularLocation>
</comment>
<dbReference type="InterPro" id="IPR036967">
    <property type="entry name" value="Ribosomal_uS11_sf"/>
</dbReference>
<feature type="region of interest" description="Disordered" evidence="8">
    <location>
        <begin position="174"/>
        <end position="205"/>
    </location>
</feature>